<comment type="caution">
    <text evidence="2">The sequence shown here is derived from an EMBL/GenBank/DDBJ whole genome shotgun (WGS) entry which is preliminary data.</text>
</comment>
<reference evidence="2 3" key="1">
    <citation type="submission" date="2022-12" db="EMBL/GenBank/DDBJ databases">
        <title>Chromosome-level genome of Tegillarca granosa.</title>
        <authorList>
            <person name="Kim J."/>
        </authorList>
    </citation>
    <scope>NUCLEOTIDE SEQUENCE [LARGE SCALE GENOMIC DNA]</scope>
    <source>
        <strain evidence="2">Teg-2019</strain>
        <tissue evidence="2">Adductor muscle</tissue>
    </source>
</reference>
<sequence>MKEKKKLCLTRNFKIPGTFWQVNKKFERSGEGKSTTQSGPTDRR</sequence>
<evidence type="ECO:0000313" key="3">
    <source>
        <dbReference type="Proteomes" id="UP001217089"/>
    </source>
</evidence>
<dbReference type="EMBL" id="JARBDR010000252">
    <property type="protein sequence ID" value="KAJ8316743.1"/>
    <property type="molecule type" value="Genomic_DNA"/>
</dbReference>
<accession>A0ABQ9FHE9</accession>
<evidence type="ECO:0000256" key="1">
    <source>
        <dbReference type="SAM" id="MobiDB-lite"/>
    </source>
</evidence>
<feature type="region of interest" description="Disordered" evidence="1">
    <location>
        <begin position="25"/>
        <end position="44"/>
    </location>
</feature>
<name>A0ABQ9FHE9_TEGGR</name>
<protein>
    <submittedName>
        <fullName evidence="2">Uncharacterized protein</fullName>
    </submittedName>
</protein>
<dbReference type="Proteomes" id="UP001217089">
    <property type="component" value="Unassembled WGS sequence"/>
</dbReference>
<evidence type="ECO:0000313" key="2">
    <source>
        <dbReference type="EMBL" id="KAJ8316743.1"/>
    </source>
</evidence>
<gene>
    <name evidence="2" type="ORF">KUTeg_005689</name>
</gene>
<proteinExistence type="predicted"/>
<keyword evidence="3" id="KW-1185">Reference proteome</keyword>
<organism evidence="2 3">
    <name type="scientific">Tegillarca granosa</name>
    <name type="common">Malaysian cockle</name>
    <name type="synonym">Anadara granosa</name>
    <dbReference type="NCBI Taxonomy" id="220873"/>
    <lineage>
        <taxon>Eukaryota</taxon>
        <taxon>Metazoa</taxon>
        <taxon>Spiralia</taxon>
        <taxon>Lophotrochozoa</taxon>
        <taxon>Mollusca</taxon>
        <taxon>Bivalvia</taxon>
        <taxon>Autobranchia</taxon>
        <taxon>Pteriomorphia</taxon>
        <taxon>Arcoida</taxon>
        <taxon>Arcoidea</taxon>
        <taxon>Arcidae</taxon>
        <taxon>Tegillarca</taxon>
    </lineage>
</organism>
<feature type="compositionally biased region" description="Polar residues" evidence="1">
    <location>
        <begin position="32"/>
        <end position="44"/>
    </location>
</feature>